<keyword evidence="3 9" id="KW-1003">Cell membrane</keyword>
<dbReference type="RefSeq" id="WP_078694934.1">
    <property type="nucleotide sequence ID" value="NZ_FUWX01000036.1"/>
</dbReference>
<keyword evidence="2 9" id="KW-0813">Transport</keyword>
<evidence type="ECO:0000256" key="2">
    <source>
        <dbReference type="ARBA" id="ARBA00022448"/>
    </source>
</evidence>
<dbReference type="OrthoDB" id="9810350at2"/>
<dbReference type="PRINTS" id="PR01264">
    <property type="entry name" value="MECHCHANNEL"/>
</dbReference>
<evidence type="ECO:0000256" key="7">
    <source>
        <dbReference type="ARBA" id="ARBA00023136"/>
    </source>
</evidence>
<evidence type="ECO:0000313" key="11">
    <source>
        <dbReference type="Proteomes" id="UP000191153"/>
    </source>
</evidence>
<comment type="similarity">
    <text evidence="9">Belongs to the MscL family.</text>
</comment>
<keyword evidence="6 9" id="KW-0406">Ion transport</keyword>
<reference evidence="10 11" key="1">
    <citation type="submission" date="2017-02" db="EMBL/GenBank/DDBJ databases">
        <authorList>
            <person name="Peterson S.W."/>
        </authorList>
    </citation>
    <scope>NUCLEOTIDE SEQUENCE [LARGE SCALE GENOMIC DNA]</scope>
    <source>
        <strain evidence="10 11">ATCC 700028</strain>
    </source>
</reference>
<dbReference type="STRING" id="180163.SAMN02745174_02519"/>
<dbReference type="GO" id="GO:0008381">
    <property type="term" value="F:mechanosensitive monoatomic ion channel activity"/>
    <property type="evidence" value="ECO:0007669"/>
    <property type="project" value="UniProtKB-UniRule"/>
</dbReference>
<sequence length="129" mass="14615">MKLLNDFKKFAIKGNAIELAIGIIIGTAFNKIISSLVNDIIMPALGIFLGGINFSTLSLKFIFFKEIISISYGKFLQNIIDFFIIALSLFLVLKFLNNFKGKEPPKSPSNEEKLLTEIRDLLKEKKERE</sequence>
<keyword evidence="7 9" id="KW-0472">Membrane</keyword>
<dbReference type="NCBIfam" id="TIGR00220">
    <property type="entry name" value="mscL"/>
    <property type="match status" value="1"/>
</dbReference>
<evidence type="ECO:0000256" key="6">
    <source>
        <dbReference type="ARBA" id="ARBA00023065"/>
    </source>
</evidence>
<dbReference type="HAMAP" id="MF_00115">
    <property type="entry name" value="MscL"/>
    <property type="match status" value="1"/>
</dbReference>
<comment type="subunit">
    <text evidence="9">Homopentamer.</text>
</comment>
<evidence type="ECO:0000256" key="8">
    <source>
        <dbReference type="ARBA" id="ARBA00023303"/>
    </source>
</evidence>
<dbReference type="Pfam" id="PF01741">
    <property type="entry name" value="MscL"/>
    <property type="match status" value="1"/>
</dbReference>
<dbReference type="NCBIfam" id="NF001843">
    <property type="entry name" value="PRK00567.1-4"/>
    <property type="match status" value="1"/>
</dbReference>
<organism evidence="10 11">
    <name type="scientific">Cetobacterium ceti</name>
    <dbReference type="NCBI Taxonomy" id="180163"/>
    <lineage>
        <taxon>Bacteria</taxon>
        <taxon>Fusobacteriati</taxon>
        <taxon>Fusobacteriota</taxon>
        <taxon>Fusobacteriia</taxon>
        <taxon>Fusobacteriales</taxon>
        <taxon>Fusobacteriaceae</taxon>
        <taxon>Cetobacterium</taxon>
    </lineage>
</organism>
<keyword evidence="8 9" id="KW-0407">Ion channel</keyword>
<evidence type="ECO:0000256" key="9">
    <source>
        <dbReference type="HAMAP-Rule" id="MF_00115"/>
    </source>
</evidence>
<dbReference type="PANTHER" id="PTHR30266">
    <property type="entry name" value="MECHANOSENSITIVE CHANNEL MSCL"/>
    <property type="match status" value="1"/>
</dbReference>
<evidence type="ECO:0000313" key="10">
    <source>
        <dbReference type="EMBL" id="SKA09029.1"/>
    </source>
</evidence>
<dbReference type="InterPro" id="IPR037673">
    <property type="entry name" value="MSC/AndL"/>
</dbReference>
<accession>A0A1T4QZ25</accession>
<name>A0A1T4QZ25_9FUSO</name>
<evidence type="ECO:0000256" key="4">
    <source>
        <dbReference type="ARBA" id="ARBA00022692"/>
    </source>
</evidence>
<evidence type="ECO:0000256" key="5">
    <source>
        <dbReference type="ARBA" id="ARBA00022989"/>
    </source>
</evidence>
<feature type="transmembrane region" description="Helical" evidence="9">
    <location>
        <begin position="40"/>
        <end position="63"/>
    </location>
</feature>
<evidence type="ECO:0000256" key="3">
    <source>
        <dbReference type="ARBA" id="ARBA00022475"/>
    </source>
</evidence>
<dbReference type="PANTHER" id="PTHR30266:SF2">
    <property type="entry name" value="LARGE-CONDUCTANCE MECHANOSENSITIVE CHANNEL"/>
    <property type="match status" value="1"/>
</dbReference>
<comment type="subcellular location">
    <subcellularLocation>
        <location evidence="9">Cell membrane</location>
        <topology evidence="9">Multi-pass membrane protein</topology>
    </subcellularLocation>
    <subcellularLocation>
        <location evidence="1">Membrane</location>
        <topology evidence="1">Multi-pass membrane protein</topology>
    </subcellularLocation>
</comment>
<gene>
    <name evidence="9" type="primary">mscL</name>
    <name evidence="10" type="ORF">SAMN02745174_02519</name>
</gene>
<dbReference type="Proteomes" id="UP000191153">
    <property type="component" value="Unassembled WGS sequence"/>
</dbReference>
<protein>
    <recommendedName>
        <fullName evidence="9">Large-conductance mechanosensitive channel</fullName>
    </recommendedName>
</protein>
<dbReference type="InterPro" id="IPR001185">
    <property type="entry name" value="MS_channel"/>
</dbReference>
<feature type="transmembrane region" description="Helical" evidence="9">
    <location>
        <begin position="75"/>
        <end position="96"/>
    </location>
</feature>
<dbReference type="Gene3D" id="1.10.1200.120">
    <property type="entry name" value="Large-conductance mechanosensitive channel, MscL, domain 1"/>
    <property type="match status" value="1"/>
</dbReference>
<keyword evidence="11" id="KW-1185">Reference proteome</keyword>
<keyword evidence="4 9" id="KW-0812">Transmembrane</keyword>
<dbReference type="GO" id="GO:0005886">
    <property type="term" value="C:plasma membrane"/>
    <property type="evidence" value="ECO:0007669"/>
    <property type="project" value="UniProtKB-SubCell"/>
</dbReference>
<feature type="transmembrane region" description="Helical" evidence="9">
    <location>
        <begin position="12"/>
        <end position="34"/>
    </location>
</feature>
<dbReference type="SUPFAM" id="SSF81330">
    <property type="entry name" value="Gated mechanosensitive channel"/>
    <property type="match status" value="1"/>
</dbReference>
<proteinExistence type="inferred from homology"/>
<dbReference type="AlphaFoldDB" id="A0A1T4QZ25"/>
<keyword evidence="5 9" id="KW-1133">Transmembrane helix</keyword>
<dbReference type="InterPro" id="IPR036019">
    <property type="entry name" value="MscL_channel"/>
</dbReference>
<dbReference type="EMBL" id="FUWX01000036">
    <property type="protein sequence ID" value="SKA09029.1"/>
    <property type="molecule type" value="Genomic_DNA"/>
</dbReference>
<evidence type="ECO:0000256" key="1">
    <source>
        <dbReference type="ARBA" id="ARBA00004141"/>
    </source>
</evidence>
<comment type="function">
    <text evidence="9">Channel that opens in response to stretch forces in the membrane lipid bilayer. May participate in the regulation of osmotic pressure changes within the cell.</text>
</comment>